<comment type="similarity">
    <text evidence="1">Belongs to the carbohydrate kinase PfkB family.</text>
</comment>
<evidence type="ECO:0000256" key="1">
    <source>
        <dbReference type="ARBA" id="ARBA00010688"/>
    </source>
</evidence>
<keyword evidence="2" id="KW-0808">Transferase</keyword>
<dbReference type="GO" id="GO:0016301">
    <property type="term" value="F:kinase activity"/>
    <property type="evidence" value="ECO:0007669"/>
    <property type="project" value="UniProtKB-KW"/>
</dbReference>
<dbReference type="InterPro" id="IPR011611">
    <property type="entry name" value="PfkB_dom"/>
</dbReference>
<evidence type="ECO:0000256" key="5">
    <source>
        <dbReference type="ARBA" id="ARBA00022840"/>
    </source>
</evidence>
<name>A0A2A7ANL5_9FIRM</name>
<protein>
    <submittedName>
        <fullName evidence="7">Carbohydrate kinase</fullName>
    </submittedName>
</protein>
<dbReference type="AlphaFoldDB" id="A0A2A7ANL5"/>
<dbReference type="Pfam" id="PF00294">
    <property type="entry name" value="PfkB"/>
    <property type="match status" value="1"/>
</dbReference>
<dbReference type="PANTHER" id="PTHR43085">
    <property type="entry name" value="HEXOKINASE FAMILY MEMBER"/>
    <property type="match status" value="1"/>
</dbReference>
<proteinExistence type="inferred from homology"/>
<dbReference type="GO" id="GO:0005524">
    <property type="term" value="F:ATP binding"/>
    <property type="evidence" value="ECO:0007669"/>
    <property type="project" value="UniProtKB-KW"/>
</dbReference>
<keyword evidence="5" id="KW-0067">ATP-binding</keyword>
<feature type="domain" description="Carbohydrate kinase PfkB" evidence="6">
    <location>
        <begin position="8"/>
        <end position="233"/>
    </location>
</feature>
<keyword evidence="4 7" id="KW-0418">Kinase</keyword>
<keyword evidence="3" id="KW-0547">Nucleotide-binding</keyword>
<gene>
    <name evidence="7" type="ORF">CGS58_11710</name>
</gene>
<comment type="caution">
    <text evidence="7">The sequence shown here is derived from an EMBL/GenBank/DDBJ whole genome shotgun (WGS) entry which is preliminary data.</text>
</comment>
<accession>A0A2A7ANL5</accession>
<dbReference type="Gene3D" id="3.40.1190.20">
    <property type="match status" value="1"/>
</dbReference>
<dbReference type="Proteomes" id="UP000220005">
    <property type="component" value="Unassembled WGS sequence"/>
</dbReference>
<dbReference type="PANTHER" id="PTHR43085:SF1">
    <property type="entry name" value="PSEUDOURIDINE KINASE-RELATED"/>
    <property type="match status" value="1"/>
</dbReference>
<reference evidence="7 8" key="1">
    <citation type="journal article" date="2017" name="Front. Microbiol.">
        <title>New Insights into the Diversity of the Genus Faecalibacterium.</title>
        <authorList>
            <person name="Benevides L."/>
            <person name="Burman S."/>
            <person name="Martin R."/>
            <person name="Robert V."/>
            <person name="Thomas M."/>
            <person name="Miquel S."/>
            <person name="Chain F."/>
            <person name="Sokol H."/>
            <person name="Bermudez-Humaran L.G."/>
            <person name="Morrison M."/>
            <person name="Langella P."/>
            <person name="Azevedo V.A."/>
            <person name="Chatel J.M."/>
            <person name="Soares S."/>
        </authorList>
    </citation>
    <scope>NUCLEOTIDE SEQUENCE [LARGE SCALE GENOMIC DNA]</scope>
    <source>
        <strain evidence="7 8">CNCM I 4575</strain>
    </source>
</reference>
<evidence type="ECO:0000259" key="6">
    <source>
        <dbReference type="Pfam" id="PF00294"/>
    </source>
</evidence>
<dbReference type="InterPro" id="IPR029056">
    <property type="entry name" value="Ribokinase-like"/>
</dbReference>
<organism evidence="7 8">
    <name type="scientific">Faecalibacterium prausnitzii</name>
    <dbReference type="NCBI Taxonomy" id="853"/>
    <lineage>
        <taxon>Bacteria</taxon>
        <taxon>Bacillati</taxon>
        <taxon>Bacillota</taxon>
        <taxon>Clostridia</taxon>
        <taxon>Eubacteriales</taxon>
        <taxon>Oscillospiraceae</taxon>
        <taxon>Faecalibacterium</taxon>
    </lineage>
</organism>
<evidence type="ECO:0000256" key="4">
    <source>
        <dbReference type="ARBA" id="ARBA00022777"/>
    </source>
</evidence>
<evidence type="ECO:0000313" key="7">
    <source>
        <dbReference type="EMBL" id="PDX80699.1"/>
    </source>
</evidence>
<sequence>MPEKPLFCLGEAWVELGADTVPELAETFRVSVGGWGATFCRAYVRGGGHAALLSQLGADPFGRKAAAQLAADGIDCTHLCFTDAAPTPVVFSGAGKLLPYRAPSAELLYAPEQLDAAALRGAFALCFSSGCLLDSPARLTHLKAIAAARDAGAFVCYAPRMAEAAPCWPDATALRETALQFFPQADVLLLKDSDLVSLFGSHELRTALFSLFSGHVELIFYSSSDNVFLFTRNVLLQAATSDLTEAQFLRDLARLNTWPDKLAGLRETTLKKLFL</sequence>
<evidence type="ECO:0000313" key="8">
    <source>
        <dbReference type="Proteomes" id="UP000220005"/>
    </source>
</evidence>
<dbReference type="InterPro" id="IPR050306">
    <property type="entry name" value="PfkB_Carbo_kinase"/>
</dbReference>
<dbReference type="RefSeq" id="WP_097839984.1">
    <property type="nucleotide sequence ID" value="NZ_NMTY01000025.1"/>
</dbReference>
<evidence type="ECO:0000256" key="2">
    <source>
        <dbReference type="ARBA" id="ARBA00022679"/>
    </source>
</evidence>
<dbReference type="SUPFAM" id="SSF53613">
    <property type="entry name" value="Ribokinase-like"/>
    <property type="match status" value="1"/>
</dbReference>
<evidence type="ECO:0000256" key="3">
    <source>
        <dbReference type="ARBA" id="ARBA00022741"/>
    </source>
</evidence>
<dbReference type="EMBL" id="NMTY01000025">
    <property type="protein sequence ID" value="PDX80699.1"/>
    <property type="molecule type" value="Genomic_DNA"/>
</dbReference>